<keyword evidence="4" id="KW-0862">Zinc</keyword>
<dbReference type="Pfam" id="PF02892">
    <property type="entry name" value="zf-BED"/>
    <property type="match status" value="1"/>
</dbReference>
<evidence type="ECO:0000256" key="2">
    <source>
        <dbReference type="ARBA" id="ARBA00022723"/>
    </source>
</evidence>
<name>A0AAU9FHJ7_DROMD</name>
<dbReference type="InterPro" id="IPR012337">
    <property type="entry name" value="RNaseH-like_sf"/>
</dbReference>
<dbReference type="AlphaFoldDB" id="A0AAU9FHJ7"/>
<gene>
    <name evidence="11" type="ORF">DMAD_12575</name>
</gene>
<evidence type="ECO:0000313" key="12">
    <source>
        <dbReference type="Proteomes" id="UP001500889"/>
    </source>
</evidence>
<accession>A0AAU9FHJ7</accession>
<evidence type="ECO:0000256" key="3">
    <source>
        <dbReference type="ARBA" id="ARBA00022771"/>
    </source>
</evidence>
<dbReference type="SUPFAM" id="SSF53098">
    <property type="entry name" value="Ribonuclease H-like"/>
    <property type="match status" value="1"/>
</dbReference>
<dbReference type="PROSITE" id="PS50808">
    <property type="entry name" value="ZF_BED"/>
    <property type="match status" value="1"/>
</dbReference>
<dbReference type="InterPro" id="IPR003656">
    <property type="entry name" value="Znf_BED"/>
</dbReference>
<evidence type="ECO:0000256" key="9">
    <source>
        <dbReference type="PROSITE-ProRule" id="PRU00027"/>
    </source>
</evidence>
<evidence type="ECO:0000256" key="6">
    <source>
        <dbReference type="ARBA" id="ARBA00023125"/>
    </source>
</evidence>
<evidence type="ECO:0000259" key="10">
    <source>
        <dbReference type="PROSITE" id="PS50808"/>
    </source>
</evidence>
<keyword evidence="8" id="KW-0539">Nucleus</keyword>
<reference evidence="11 12" key="1">
    <citation type="submission" date="2024-02" db="EMBL/GenBank/DDBJ databases">
        <title>A chromosome-level genome assembly of Drosophila madeirensis, a fruit fly species endemic to Madeira island.</title>
        <authorList>
            <person name="Tomihara K."/>
            <person name="Llopart A."/>
            <person name="Yamamoto D."/>
        </authorList>
    </citation>
    <scope>NUCLEOTIDE SEQUENCE [LARGE SCALE GENOMIC DNA]</scope>
    <source>
        <strain evidence="11 12">RF1</strain>
    </source>
</reference>
<evidence type="ECO:0000256" key="7">
    <source>
        <dbReference type="ARBA" id="ARBA00023163"/>
    </source>
</evidence>
<dbReference type="GO" id="GO:0008270">
    <property type="term" value="F:zinc ion binding"/>
    <property type="evidence" value="ECO:0007669"/>
    <property type="project" value="UniProtKB-KW"/>
</dbReference>
<dbReference type="SUPFAM" id="SSF57667">
    <property type="entry name" value="beta-beta-alpha zinc fingers"/>
    <property type="match status" value="1"/>
</dbReference>
<dbReference type="InterPro" id="IPR008906">
    <property type="entry name" value="HATC_C_dom"/>
</dbReference>
<dbReference type="Pfam" id="PF05699">
    <property type="entry name" value="Dimer_Tnp_hAT"/>
    <property type="match status" value="1"/>
</dbReference>
<dbReference type="EMBL" id="AP029264">
    <property type="protein sequence ID" value="BFF95097.1"/>
    <property type="molecule type" value="Genomic_DNA"/>
</dbReference>
<sequence>MSKKSNVWQFFSKTSDTVATCCLCKRDYSRKGRGTTCLRNHLKSKHRAEFRQLSEDVQALVKKEVTEQLPSQIEVNLLQKIAADPLETGNEDQLYARCDEHLAQIFLNHSFDLLESSGFVNFVKVLHSGYAIKTRSYYENILCQDIHKRVHTRVKLKLDLLDAVSLSSSLRWANNDGLLSFTCFGISSDFQAQRFTLKCTALNYEDADRVAYCIQDLISGLELPKEKVHCIIRDEATVLAGAPPDCCVSRLQMCVRFALQDNQMLQNLIAKCKQIVDQFASSPLAHEHLKFIQDMRLKQEQCSILDESPIKWNSAFKMMGRVLKLKDALMLYAEEYSLVEMYADEWLDMDLCMKLMQPVEEIIKMWSQPSTTASSVIPLVAALRDSLEADLHNFVPSVTICSFCRKLLEELELKFSHINTDIKYLVATYLDPRYKQAFFNEREEQLVTNKVLQQLGSSQSDGVGQPLLQKVKISPTQIKIESKIDAILDNILAAGSGHNPAADGAHSQLKNLLYLYNSEPRIDRSMDPLVWWKTNLKFSPLFGIVRQFLSAPAASASNEALLRESAHLYGDMQAHLSAESVSKIVFIKSNSKV</sequence>
<keyword evidence="7" id="KW-0804">Transcription</keyword>
<dbReference type="Proteomes" id="UP001500889">
    <property type="component" value="Chromosome U"/>
</dbReference>
<evidence type="ECO:0000313" key="11">
    <source>
        <dbReference type="EMBL" id="BFF95097.1"/>
    </source>
</evidence>
<dbReference type="GO" id="GO:0003677">
    <property type="term" value="F:DNA binding"/>
    <property type="evidence" value="ECO:0007669"/>
    <property type="project" value="UniProtKB-KW"/>
</dbReference>
<comment type="subcellular location">
    <subcellularLocation>
        <location evidence="1">Nucleus</location>
    </subcellularLocation>
</comment>
<proteinExistence type="predicted"/>
<evidence type="ECO:0000256" key="1">
    <source>
        <dbReference type="ARBA" id="ARBA00004123"/>
    </source>
</evidence>
<dbReference type="GO" id="GO:0046983">
    <property type="term" value="F:protein dimerization activity"/>
    <property type="evidence" value="ECO:0007669"/>
    <property type="project" value="InterPro"/>
</dbReference>
<evidence type="ECO:0000256" key="4">
    <source>
        <dbReference type="ARBA" id="ARBA00022833"/>
    </source>
</evidence>
<dbReference type="GO" id="GO:0009791">
    <property type="term" value="P:post-embryonic development"/>
    <property type="evidence" value="ECO:0007669"/>
    <property type="project" value="UniProtKB-ARBA"/>
</dbReference>
<feature type="domain" description="BED-type" evidence="10">
    <location>
        <begin position="2"/>
        <end position="53"/>
    </location>
</feature>
<keyword evidence="2" id="KW-0479">Metal-binding</keyword>
<protein>
    <recommendedName>
        <fullName evidence="10">BED-type domain-containing protein</fullName>
    </recommendedName>
</protein>
<keyword evidence="3 9" id="KW-0863">Zinc-finger</keyword>
<dbReference type="InterPro" id="IPR052035">
    <property type="entry name" value="ZnF_BED_domain_contain"/>
</dbReference>
<keyword evidence="12" id="KW-1185">Reference proteome</keyword>
<dbReference type="GO" id="GO:0005634">
    <property type="term" value="C:nucleus"/>
    <property type="evidence" value="ECO:0007669"/>
    <property type="project" value="UniProtKB-SubCell"/>
</dbReference>
<organism evidence="11 12">
    <name type="scientific">Drosophila madeirensis</name>
    <name type="common">Fruit fly</name>
    <dbReference type="NCBI Taxonomy" id="30013"/>
    <lineage>
        <taxon>Eukaryota</taxon>
        <taxon>Metazoa</taxon>
        <taxon>Ecdysozoa</taxon>
        <taxon>Arthropoda</taxon>
        <taxon>Hexapoda</taxon>
        <taxon>Insecta</taxon>
        <taxon>Pterygota</taxon>
        <taxon>Neoptera</taxon>
        <taxon>Endopterygota</taxon>
        <taxon>Diptera</taxon>
        <taxon>Brachycera</taxon>
        <taxon>Muscomorpha</taxon>
        <taxon>Ephydroidea</taxon>
        <taxon>Drosophilidae</taxon>
        <taxon>Drosophila</taxon>
        <taxon>Sophophora</taxon>
    </lineage>
</organism>
<keyword evidence="5" id="KW-0805">Transcription regulation</keyword>
<dbReference type="InterPro" id="IPR036236">
    <property type="entry name" value="Znf_C2H2_sf"/>
</dbReference>
<dbReference type="PANTHER" id="PTHR46481">
    <property type="entry name" value="ZINC FINGER BED DOMAIN-CONTAINING PROTEIN 4"/>
    <property type="match status" value="1"/>
</dbReference>
<evidence type="ECO:0000256" key="5">
    <source>
        <dbReference type="ARBA" id="ARBA00023015"/>
    </source>
</evidence>
<keyword evidence="6" id="KW-0238">DNA-binding</keyword>
<evidence type="ECO:0000256" key="8">
    <source>
        <dbReference type="ARBA" id="ARBA00023242"/>
    </source>
</evidence>
<dbReference type="SMART" id="SM00614">
    <property type="entry name" value="ZnF_BED"/>
    <property type="match status" value="1"/>
</dbReference>
<dbReference type="PANTHER" id="PTHR46481:SF10">
    <property type="entry name" value="ZINC FINGER BED DOMAIN-CONTAINING PROTEIN 39"/>
    <property type="match status" value="1"/>
</dbReference>